<protein>
    <recommendedName>
        <fullName evidence="1">DOD-type homing endonuclease domain-containing protein</fullName>
    </recommendedName>
</protein>
<evidence type="ECO:0000313" key="3">
    <source>
        <dbReference type="Proteomes" id="UP000295818"/>
    </source>
</evidence>
<feature type="domain" description="DOD-type homing endonuclease" evidence="1">
    <location>
        <begin position="77"/>
        <end position="231"/>
    </location>
</feature>
<keyword evidence="3" id="KW-1185">Reference proteome</keyword>
<dbReference type="EMBL" id="SLWM01000002">
    <property type="protein sequence ID" value="TCO29411.1"/>
    <property type="molecule type" value="Genomic_DNA"/>
</dbReference>
<dbReference type="InterPro" id="IPR004042">
    <property type="entry name" value="Intein_endonuc_central"/>
</dbReference>
<dbReference type="PROSITE" id="PS50819">
    <property type="entry name" value="INTEIN_ENDONUCLEASE"/>
    <property type="match status" value="1"/>
</dbReference>
<accession>A0ABY2BRS8</accession>
<name>A0ABY2BRS8_9ACTN</name>
<dbReference type="InterPro" id="IPR006142">
    <property type="entry name" value="INTEIN"/>
</dbReference>
<reference evidence="2 3" key="1">
    <citation type="journal article" date="2015" name="Stand. Genomic Sci.">
        <title>Genomic Encyclopedia of Bacterial and Archaeal Type Strains, Phase III: the genomes of soil and plant-associated and newly described type strains.</title>
        <authorList>
            <person name="Whitman W.B."/>
            <person name="Woyke T."/>
            <person name="Klenk H.P."/>
            <person name="Zhou Y."/>
            <person name="Lilburn T.G."/>
            <person name="Beck B.J."/>
            <person name="De Vos P."/>
            <person name="Vandamme P."/>
            <person name="Eisen J.A."/>
            <person name="Garrity G."/>
            <person name="Hugenholtz P."/>
            <person name="Kyrpides N.C."/>
        </authorList>
    </citation>
    <scope>NUCLEOTIDE SEQUENCE [LARGE SCALE GENOMIC DNA]</scope>
    <source>
        <strain evidence="2 3">VKM Ac-2538</strain>
    </source>
</reference>
<dbReference type="Proteomes" id="UP000295818">
    <property type="component" value="Unassembled WGS sequence"/>
</dbReference>
<evidence type="ECO:0000313" key="2">
    <source>
        <dbReference type="EMBL" id="TCO29411.1"/>
    </source>
</evidence>
<comment type="caution">
    <text evidence="2">The sequence shown here is derived from an EMBL/GenBank/DDBJ whole genome shotgun (WGS) entry which is preliminary data.</text>
</comment>
<organism evidence="2 3">
    <name type="scientific">Kribbella orskensis</name>
    <dbReference type="NCBI Taxonomy" id="2512216"/>
    <lineage>
        <taxon>Bacteria</taxon>
        <taxon>Bacillati</taxon>
        <taxon>Actinomycetota</taxon>
        <taxon>Actinomycetes</taxon>
        <taxon>Propionibacteriales</taxon>
        <taxon>Kribbellaceae</taxon>
        <taxon>Kribbella</taxon>
    </lineage>
</organism>
<gene>
    <name evidence="2" type="ORF">EV644_102128</name>
</gene>
<dbReference type="InterPro" id="IPR027434">
    <property type="entry name" value="Homing_endonucl"/>
</dbReference>
<proteinExistence type="predicted"/>
<dbReference type="Gene3D" id="3.10.28.10">
    <property type="entry name" value="Homing endonucleases"/>
    <property type="match status" value="1"/>
</dbReference>
<sequence>MPRVSSQETVESALRMSDQGVSDRVNADIHGAAIKTIRKWRRLYQRQGLPRLGSGYPATHCPRCDEADLNGSAYAHLLGWYLGDGHTADARRGVYVLSISNDPKYSGLSDEIAATMRLVKPTGSPCKRGGQATRIEVRWKHWPCLFPQHGPGRKHLRKIELADWQQEIVARYPDRLLRGLFHSDGCRVTNWTTRELKSGEIKRYEYLRYVFANESEDIIGILTAALDLLEIPWRRPRRNMVAVSQRAGVEALDGFVGPKS</sequence>
<evidence type="ECO:0000259" key="1">
    <source>
        <dbReference type="PROSITE" id="PS50819"/>
    </source>
</evidence>
<dbReference type="PRINTS" id="PR00379">
    <property type="entry name" value="INTEIN"/>
</dbReference>